<sequence>MTVYGYKKEAPAQVRNFCERGCDRGRCRGRGHLGALCHRRLGLSLSLTVGPRDCEEAVVVAPASEAMLSVTSQPKEASGRAEVHLEGNQGVLEPAEATCAVKETKSSHDCENPHKGRRRWMLKWKCRRSVDQGTLLPSKGNLKKLYTKGKLLGKGGYASVYEGIRKSDGLPVAIKFVSKRKVKWMKCPVWKEHLPVEVAMMKLVNAAPASPYVLNLIEWFDMTLKYALVLERPQACQSLTHFCKVQGGKLMEEQARPVMQQVIKALRHCQDRGVVHRDLKPPNLLIQPETLQVKLIDFGSAILLKDAEGQKIVGTEFYMPPEVFVHRQYLPSPATVWSIGVTLYKLVVGSLPFISRCDIMSCKVCLQPGMSNGQTTGVNVFSSLSLCFFSSLTEGIPSAVPPQNAKI</sequence>
<dbReference type="AlphaFoldDB" id="A0A0P7Z4K4"/>
<keyword evidence="6" id="KW-0418">Kinase</keyword>
<accession>A0A0P7Z4K4</accession>
<evidence type="ECO:0000313" key="13">
    <source>
        <dbReference type="EMBL" id="KPP75523.1"/>
    </source>
</evidence>
<dbReference type="Gene3D" id="3.30.200.20">
    <property type="entry name" value="Phosphorylase Kinase, domain 1"/>
    <property type="match status" value="1"/>
</dbReference>
<keyword evidence="4" id="KW-0808">Transferase</keyword>
<dbReference type="GO" id="GO:0007346">
    <property type="term" value="P:regulation of mitotic cell cycle"/>
    <property type="evidence" value="ECO:0007669"/>
    <property type="project" value="TreeGrafter"/>
</dbReference>
<dbReference type="PANTHER" id="PTHR22984:SF11">
    <property type="entry name" value="AURORA KINASE-RELATED"/>
    <property type="match status" value="1"/>
</dbReference>
<evidence type="ECO:0000256" key="7">
    <source>
        <dbReference type="ARBA" id="ARBA00022840"/>
    </source>
</evidence>
<comment type="caution">
    <text evidence="13">The sequence shown here is derived from an EMBL/GenBank/DDBJ whole genome shotgun (WGS) entry which is preliminary data.</text>
</comment>
<dbReference type="GO" id="GO:0005524">
    <property type="term" value="F:ATP binding"/>
    <property type="evidence" value="ECO:0007669"/>
    <property type="project" value="UniProtKB-UniRule"/>
</dbReference>
<dbReference type="InterPro" id="IPR017441">
    <property type="entry name" value="Protein_kinase_ATP_BS"/>
</dbReference>
<evidence type="ECO:0000256" key="2">
    <source>
        <dbReference type="ARBA" id="ARBA00012513"/>
    </source>
</evidence>
<dbReference type="InterPro" id="IPR000719">
    <property type="entry name" value="Prot_kinase_dom"/>
</dbReference>
<dbReference type="GO" id="GO:0043066">
    <property type="term" value="P:negative regulation of apoptotic process"/>
    <property type="evidence" value="ECO:0007669"/>
    <property type="project" value="TreeGrafter"/>
</dbReference>
<comment type="catalytic activity">
    <reaction evidence="9">
        <text>L-seryl-[protein] + ATP = O-phospho-L-seryl-[protein] + ADP + H(+)</text>
        <dbReference type="Rhea" id="RHEA:17989"/>
        <dbReference type="Rhea" id="RHEA-COMP:9863"/>
        <dbReference type="Rhea" id="RHEA-COMP:11604"/>
        <dbReference type="ChEBI" id="CHEBI:15378"/>
        <dbReference type="ChEBI" id="CHEBI:29999"/>
        <dbReference type="ChEBI" id="CHEBI:30616"/>
        <dbReference type="ChEBI" id="CHEBI:83421"/>
        <dbReference type="ChEBI" id="CHEBI:456216"/>
        <dbReference type="EC" id="2.7.11.1"/>
    </reaction>
</comment>
<feature type="binding site" evidence="10">
    <location>
        <position position="175"/>
    </location>
    <ligand>
        <name>ATP</name>
        <dbReference type="ChEBI" id="CHEBI:30616"/>
    </ligand>
</feature>
<reference evidence="13 14" key="1">
    <citation type="submission" date="2015-08" db="EMBL/GenBank/DDBJ databases">
        <title>The genome of the Asian arowana (Scleropages formosus).</title>
        <authorList>
            <person name="Tan M.H."/>
            <person name="Gan H.M."/>
            <person name="Croft L.J."/>
            <person name="Austin C.M."/>
        </authorList>
    </citation>
    <scope>NUCLEOTIDE SEQUENCE [LARGE SCALE GENOMIC DNA]</scope>
    <source>
        <strain evidence="13">Aro1</strain>
    </source>
</reference>
<keyword evidence="7 10" id="KW-0067">ATP-binding</keyword>
<dbReference type="GO" id="GO:0005737">
    <property type="term" value="C:cytoplasm"/>
    <property type="evidence" value="ECO:0007669"/>
    <property type="project" value="TreeGrafter"/>
</dbReference>
<evidence type="ECO:0000256" key="5">
    <source>
        <dbReference type="ARBA" id="ARBA00022741"/>
    </source>
</evidence>
<dbReference type="Pfam" id="PF00069">
    <property type="entry name" value="Pkinase"/>
    <property type="match status" value="1"/>
</dbReference>
<evidence type="ECO:0000256" key="3">
    <source>
        <dbReference type="ARBA" id="ARBA00022527"/>
    </source>
</evidence>
<dbReference type="PANTHER" id="PTHR22984">
    <property type="entry name" value="SERINE/THREONINE-PROTEIN KINASE PIM"/>
    <property type="match status" value="1"/>
</dbReference>
<dbReference type="PROSITE" id="PS00108">
    <property type="entry name" value="PROTEIN_KINASE_ST"/>
    <property type="match status" value="1"/>
</dbReference>
<dbReference type="Proteomes" id="UP000034805">
    <property type="component" value="Unassembled WGS sequence"/>
</dbReference>
<dbReference type="InterPro" id="IPR011009">
    <property type="entry name" value="Kinase-like_dom_sf"/>
</dbReference>
<dbReference type="STRING" id="113540.ENSSFOP00015045077"/>
<evidence type="ECO:0000259" key="12">
    <source>
        <dbReference type="PROSITE" id="PS50011"/>
    </source>
</evidence>
<dbReference type="EC" id="2.7.11.1" evidence="2"/>
<protein>
    <recommendedName>
        <fullName evidence="2">non-specific serine/threonine protein kinase</fullName>
        <ecNumber evidence="2">2.7.11.1</ecNumber>
    </recommendedName>
</protein>
<dbReference type="InterPro" id="IPR051138">
    <property type="entry name" value="PIM_Ser/Thr_kinase"/>
</dbReference>
<evidence type="ECO:0000256" key="1">
    <source>
        <dbReference type="ARBA" id="ARBA00005505"/>
    </source>
</evidence>
<comment type="catalytic activity">
    <reaction evidence="8">
        <text>L-threonyl-[protein] + ATP = O-phospho-L-threonyl-[protein] + ADP + H(+)</text>
        <dbReference type="Rhea" id="RHEA:46608"/>
        <dbReference type="Rhea" id="RHEA-COMP:11060"/>
        <dbReference type="Rhea" id="RHEA-COMP:11605"/>
        <dbReference type="ChEBI" id="CHEBI:15378"/>
        <dbReference type="ChEBI" id="CHEBI:30013"/>
        <dbReference type="ChEBI" id="CHEBI:30616"/>
        <dbReference type="ChEBI" id="CHEBI:61977"/>
        <dbReference type="ChEBI" id="CHEBI:456216"/>
        <dbReference type="EC" id="2.7.11.1"/>
    </reaction>
</comment>
<gene>
    <name evidence="13" type="ORF">Z043_105223</name>
</gene>
<dbReference type="PROSITE" id="PS00107">
    <property type="entry name" value="PROTEIN_KINASE_ATP"/>
    <property type="match status" value="1"/>
</dbReference>
<evidence type="ECO:0000256" key="4">
    <source>
        <dbReference type="ARBA" id="ARBA00022679"/>
    </source>
</evidence>
<feature type="domain" description="Protein kinase" evidence="12">
    <location>
        <begin position="146"/>
        <end position="407"/>
    </location>
</feature>
<dbReference type="SUPFAM" id="SSF56112">
    <property type="entry name" value="Protein kinase-like (PK-like)"/>
    <property type="match status" value="1"/>
</dbReference>
<evidence type="ECO:0000313" key="14">
    <source>
        <dbReference type="Proteomes" id="UP000034805"/>
    </source>
</evidence>
<evidence type="ECO:0000256" key="11">
    <source>
        <dbReference type="RuleBase" id="RU000304"/>
    </source>
</evidence>
<organism evidence="13 14">
    <name type="scientific">Scleropages formosus</name>
    <name type="common">Asian bonytongue</name>
    <name type="synonym">Osteoglossum formosum</name>
    <dbReference type="NCBI Taxonomy" id="113540"/>
    <lineage>
        <taxon>Eukaryota</taxon>
        <taxon>Metazoa</taxon>
        <taxon>Chordata</taxon>
        <taxon>Craniata</taxon>
        <taxon>Vertebrata</taxon>
        <taxon>Euteleostomi</taxon>
        <taxon>Actinopterygii</taxon>
        <taxon>Neopterygii</taxon>
        <taxon>Teleostei</taxon>
        <taxon>Osteoglossocephala</taxon>
        <taxon>Osteoglossomorpha</taxon>
        <taxon>Osteoglossiformes</taxon>
        <taxon>Osteoglossidae</taxon>
        <taxon>Scleropages</taxon>
    </lineage>
</organism>
<dbReference type="GO" id="GO:0004674">
    <property type="term" value="F:protein serine/threonine kinase activity"/>
    <property type="evidence" value="ECO:0007669"/>
    <property type="project" value="UniProtKB-KW"/>
</dbReference>
<evidence type="ECO:0000256" key="8">
    <source>
        <dbReference type="ARBA" id="ARBA00047899"/>
    </source>
</evidence>
<keyword evidence="5 10" id="KW-0547">Nucleotide-binding</keyword>
<evidence type="ECO:0000256" key="10">
    <source>
        <dbReference type="PROSITE-ProRule" id="PRU10141"/>
    </source>
</evidence>
<keyword evidence="3 11" id="KW-0723">Serine/threonine-protein kinase</keyword>
<dbReference type="EMBL" id="JARO02001422">
    <property type="protein sequence ID" value="KPP75523.1"/>
    <property type="molecule type" value="Genomic_DNA"/>
</dbReference>
<evidence type="ECO:0000256" key="9">
    <source>
        <dbReference type="ARBA" id="ARBA00048679"/>
    </source>
</evidence>
<dbReference type="Gene3D" id="1.10.510.10">
    <property type="entry name" value="Transferase(Phosphotransferase) domain 1"/>
    <property type="match status" value="1"/>
</dbReference>
<evidence type="ECO:0000256" key="6">
    <source>
        <dbReference type="ARBA" id="ARBA00022777"/>
    </source>
</evidence>
<comment type="similarity">
    <text evidence="1">Belongs to the protein kinase superfamily. CAMK Ser/Thr protein kinase family. PIM subfamily.</text>
</comment>
<name>A0A0P7Z4K4_SCLFO</name>
<dbReference type="InterPro" id="IPR008271">
    <property type="entry name" value="Ser/Thr_kinase_AS"/>
</dbReference>
<dbReference type="SMART" id="SM00220">
    <property type="entry name" value="S_TKc"/>
    <property type="match status" value="1"/>
</dbReference>
<dbReference type="PROSITE" id="PS50011">
    <property type="entry name" value="PROTEIN_KINASE_DOM"/>
    <property type="match status" value="1"/>
</dbReference>
<proteinExistence type="inferred from homology"/>